<dbReference type="EMBL" id="VIFM01000100">
    <property type="protein sequence ID" value="TQF13443.1"/>
    <property type="molecule type" value="Genomic_DNA"/>
</dbReference>
<dbReference type="AlphaFoldDB" id="A0A540WWR8"/>
<evidence type="ECO:0000313" key="2">
    <source>
        <dbReference type="Proteomes" id="UP000315369"/>
    </source>
</evidence>
<dbReference type="Proteomes" id="UP000315369">
    <property type="component" value="Unassembled WGS sequence"/>
</dbReference>
<organism evidence="1 2">
    <name type="scientific">Myxococcus llanfairpwllgwyngyllgogerychwyrndrobwllllantysiliogogogochensis</name>
    <dbReference type="NCBI Taxonomy" id="2590453"/>
    <lineage>
        <taxon>Bacteria</taxon>
        <taxon>Pseudomonadati</taxon>
        <taxon>Myxococcota</taxon>
        <taxon>Myxococcia</taxon>
        <taxon>Myxococcales</taxon>
        <taxon>Cystobacterineae</taxon>
        <taxon>Myxococcaceae</taxon>
        <taxon>Myxococcus</taxon>
    </lineage>
</organism>
<accession>A0A540WWR8</accession>
<protein>
    <submittedName>
        <fullName evidence="1">Uncharacterized protein</fullName>
    </submittedName>
</protein>
<dbReference type="RefSeq" id="WP_141644856.1">
    <property type="nucleotide sequence ID" value="NZ_VIFM01000100.1"/>
</dbReference>
<name>A0A540WWR8_9BACT</name>
<keyword evidence="2" id="KW-1185">Reference proteome</keyword>
<evidence type="ECO:0000313" key="1">
    <source>
        <dbReference type="EMBL" id="TQF13443.1"/>
    </source>
</evidence>
<sequence length="208" mass="23122">MRGDRHVDWPGLVGGVLTEYQAHEAVRAEEVAAKQRVLEQLVELTKPALPALVMDLKVGMTRRRSLEEKGASDERWDIPTHEGVPVRGVLLAGDSAPRQLLPGAPDGEYVGRGGYLLEDGRLAILKYRGTWSKTDEVSAEWHADMTVVTADEVVRLWKFEDVLQGLQKALVGHRRGKAIEASRDRTRRLQGVLQVLEGMTTLLQEGSR</sequence>
<reference evidence="1 2" key="1">
    <citation type="submission" date="2019-06" db="EMBL/GenBank/DDBJ databases">
        <authorList>
            <person name="Livingstone P."/>
            <person name="Whitworth D."/>
        </authorList>
    </citation>
    <scope>NUCLEOTIDE SEQUENCE [LARGE SCALE GENOMIC DNA]</scope>
    <source>
        <strain evidence="1 2">AM401</strain>
    </source>
</reference>
<gene>
    <name evidence="1" type="ORF">FJV41_23935</name>
</gene>
<comment type="caution">
    <text evidence="1">The sequence shown here is derived from an EMBL/GenBank/DDBJ whole genome shotgun (WGS) entry which is preliminary data.</text>
</comment>
<proteinExistence type="predicted"/>